<dbReference type="InterPro" id="IPR036188">
    <property type="entry name" value="FAD/NAD-bd_sf"/>
</dbReference>
<evidence type="ECO:0000313" key="7">
    <source>
        <dbReference type="Proteomes" id="UP001140562"/>
    </source>
</evidence>
<dbReference type="Gene3D" id="3.50.50.60">
    <property type="entry name" value="FAD/NAD(P)-binding domain"/>
    <property type="match status" value="2"/>
</dbReference>
<evidence type="ECO:0000256" key="2">
    <source>
        <dbReference type="ARBA" id="ARBA00022630"/>
    </source>
</evidence>
<evidence type="ECO:0000256" key="4">
    <source>
        <dbReference type="ARBA" id="ARBA00023002"/>
    </source>
</evidence>
<dbReference type="SUPFAM" id="SSF51905">
    <property type="entry name" value="FAD/NAD(P)-binding domain"/>
    <property type="match status" value="1"/>
</dbReference>
<keyword evidence="2" id="KW-0285">Flavoprotein</keyword>
<keyword evidence="5" id="KW-0503">Monooxygenase</keyword>
<dbReference type="PRINTS" id="PR00420">
    <property type="entry name" value="RNGMNOXGNASE"/>
</dbReference>
<keyword evidence="4" id="KW-0560">Oxidoreductase</keyword>
<evidence type="ECO:0000256" key="3">
    <source>
        <dbReference type="ARBA" id="ARBA00022827"/>
    </source>
</evidence>
<reference evidence="6" key="1">
    <citation type="submission" date="2022-10" db="EMBL/GenBank/DDBJ databases">
        <title>Tapping the CABI collections for fungal endophytes: first genome assemblies for Collariella, Neodidymelliopsis, Ascochyta clinopodiicola, Didymella pomorum, Didymosphaeria variabile, Neocosmospora piperis and Neocucurbitaria cava.</title>
        <authorList>
            <person name="Hill R."/>
        </authorList>
    </citation>
    <scope>NUCLEOTIDE SEQUENCE</scope>
    <source>
        <strain evidence="6">IMI 360193</strain>
    </source>
</reference>
<dbReference type="EMBL" id="JAPEUV010000016">
    <property type="protein sequence ID" value="KAJ4340441.1"/>
    <property type="molecule type" value="Genomic_DNA"/>
</dbReference>
<sequence>MPIVELNNMENDVPVLIIGAGISGLLLAQQLRQLEIPFQIYERDSSFTARGSGWGLTLHWSLPALHELLPEHLLSRLRETYVDLGAVERGEGSTFPFFDLTTGERKGGVPQAGENQRIRVSRERLRNLLATDIEIQWGKSFKELSDYKTAVVAHFEDGTEVRGRMLFGCDGNRSRSMEDVNQSYVYQICISGSTEKEPFRSVAERITRPTNDERIALLREAAQSLAEPFRRFVNSISDSTTVKQLDLDDWVFPNNHVAASTYTLVGDAAHAMTMCR</sequence>
<accession>A0A9W8X3U2</accession>
<dbReference type="PANTHER" id="PTHR47178:SF1">
    <property type="entry name" value="FAD-BINDING DOMAIN-CONTAINING PROTEIN-RELATED"/>
    <property type="match status" value="1"/>
</dbReference>
<dbReference type="GO" id="GO:0004497">
    <property type="term" value="F:monooxygenase activity"/>
    <property type="evidence" value="ECO:0007669"/>
    <property type="project" value="UniProtKB-KW"/>
</dbReference>
<evidence type="ECO:0000313" key="6">
    <source>
        <dbReference type="EMBL" id="KAJ4340441.1"/>
    </source>
</evidence>
<evidence type="ECO:0000256" key="5">
    <source>
        <dbReference type="ARBA" id="ARBA00023033"/>
    </source>
</evidence>
<keyword evidence="3" id="KW-0274">FAD</keyword>
<comment type="cofactor">
    <cofactor evidence="1">
        <name>FAD</name>
        <dbReference type="ChEBI" id="CHEBI:57692"/>
    </cofactor>
</comment>
<comment type="caution">
    <text evidence="6">The sequence shown here is derived from an EMBL/GenBank/DDBJ whole genome shotgun (WGS) entry which is preliminary data.</text>
</comment>
<evidence type="ECO:0000256" key="1">
    <source>
        <dbReference type="ARBA" id="ARBA00001974"/>
    </source>
</evidence>
<dbReference type="PANTHER" id="PTHR47178">
    <property type="entry name" value="MONOOXYGENASE, FAD-BINDING"/>
    <property type="match status" value="1"/>
</dbReference>
<evidence type="ECO:0008006" key="8">
    <source>
        <dbReference type="Google" id="ProtNLM"/>
    </source>
</evidence>
<name>A0A9W8X3U2_9PLEO</name>
<gene>
    <name evidence="6" type="ORF">N0V87_002425</name>
</gene>
<proteinExistence type="predicted"/>
<dbReference type="Proteomes" id="UP001140562">
    <property type="component" value="Unassembled WGS sequence"/>
</dbReference>
<protein>
    <recommendedName>
        <fullName evidence="8">FAD-binding domain-containing protein</fullName>
    </recommendedName>
</protein>
<keyword evidence="7" id="KW-1185">Reference proteome</keyword>
<dbReference type="OrthoDB" id="47494at2759"/>
<dbReference type="AlphaFoldDB" id="A0A9W8X3U2"/>
<organism evidence="6 7">
    <name type="scientific">Didymella glomerata</name>
    <dbReference type="NCBI Taxonomy" id="749621"/>
    <lineage>
        <taxon>Eukaryota</taxon>
        <taxon>Fungi</taxon>
        <taxon>Dikarya</taxon>
        <taxon>Ascomycota</taxon>
        <taxon>Pezizomycotina</taxon>
        <taxon>Dothideomycetes</taxon>
        <taxon>Pleosporomycetidae</taxon>
        <taxon>Pleosporales</taxon>
        <taxon>Pleosporineae</taxon>
        <taxon>Didymellaceae</taxon>
        <taxon>Didymella</taxon>
    </lineage>
</organism>